<dbReference type="Pfam" id="PF01075">
    <property type="entry name" value="Glyco_transf_9"/>
    <property type="match status" value="1"/>
</dbReference>
<dbReference type="NCBIfam" id="TIGR02195">
    <property type="entry name" value="heptsyl_trn_II"/>
    <property type="match status" value="1"/>
</dbReference>
<dbReference type="GO" id="GO:0009244">
    <property type="term" value="P:lipopolysaccharide core region biosynthetic process"/>
    <property type="evidence" value="ECO:0007669"/>
    <property type="project" value="TreeGrafter"/>
</dbReference>
<proteinExistence type="inferred from homology"/>
<dbReference type="RefSeq" id="WP_155307839.1">
    <property type="nucleotide sequence ID" value="NZ_AP021875.1"/>
</dbReference>
<evidence type="ECO:0000256" key="4">
    <source>
        <dbReference type="ARBA" id="ARBA00044042"/>
    </source>
</evidence>
<organism evidence="6 7">
    <name type="scientific">Desulfosarcina widdelii</name>
    <dbReference type="NCBI Taxonomy" id="947919"/>
    <lineage>
        <taxon>Bacteria</taxon>
        <taxon>Pseudomonadati</taxon>
        <taxon>Thermodesulfobacteriota</taxon>
        <taxon>Desulfobacteria</taxon>
        <taxon>Desulfobacterales</taxon>
        <taxon>Desulfosarcinaceae</taxon>
        <taxon>Desulfosarcina</taxon>
    </lineage>
</organism>
<accession>A0A5K7ZQC9</accession>
<dbReference type="PANTHER" id="PTHR30160:SF7">
    <property type="entry name" value="ADP-HEPTOSE--LPS HEPTOSYLTRANSFERASE 2"/>
    <property type="match status" value="1"/>
</dbReference>
<evidence type="ECO:0000313" key="7">
    <source>
        <dbReference type="Proteomes" id="UP000427769"/>
    </source>
</evidence>
<name>A0A5K7ZQC9_9BACT</name>
<dbReference type="Gene3D" id="3.40.50.2000">
    <property type="entry name" value="Glycogen Phosphorylase B"/>
    <property type="match status" value="2"/>
</dbReference>
<dbReference type="GO" id="GO:0008713">
    <property type="term" value="F:ADP-heptose-lipopolysaccharide heptosyltransferase activity"/>
    <property type="evidence" value="ECO:0007669"/>
    <property type="project" value="UniProtKB-EC"/>
</dbReference>
<evidence type="ECO:0000256" key="2">
    <source>
        <dbReference type="ARBA" id="ARBA00022679"/>
    </source>
</evidence>
<dbReference type="KEGG" id="dwd:DSCW_67140"/>
<dbReference type="InterPro" id="IPR011910">
    <property type="entry name" value="RfaF"/>
</dbReference>
<evidence type="ECO:0000256" key="1">
    <source>
        <dbReference type="ARBA" id="ARBA00022676"/>
    </source>
</evidence>
<keyword evidence="2 6" id="KW-0808">Transferase</keyword>
<comment type="catalytic activity">
    <reaction evidence="5">
        <text>an L-alpha-D-Hep-(1-&gt;5)-[alpha-Kdo-(2-&gt;4)]-alpha-Kdo-(2-&gt;6)-lipid A + ADP-L-glycero-beta-D-manno-heptose = an L-alpha-D-Hep-(1-&gt;3)-L-alpha-D-Hep-(1-&gt;5)-[alpha-Kdo-(2-&gt;4)]-alpha-Kdo-(2-&gt;6)-lipid A + ADP + H(+)</text>
        <dbReference type="Rhea" id="RHEA:74071"/>
        <dbReference type="ChEBI" id="CHEBI:15378"/>
        <dbReference type="ChEBI" id="CHEBI:61506"/>
        <dbReference type="ChEBI" id="CHEBI:193068"/>
        <dbReference type="ChEBI" id="CHEBI:193069"/>
        <dbReference type="ChEBI" id="CHEBI:456216"/>
        <dbReference type="EC" id="2.4.99.24"/>
    </reaction>
</comment>
<dbReference type="Proteomes" id="UP000427769">
    <property type="component" value="Chromosome"/>
</dbReference>
<dbReference type="EMBL" id="AP021875">
    <property type="protein sequence ID" value="BBO79297.1"/>
    <property type="molecule type" value="Genomic_DNA"/>
</dbReference>
<protein>
    <recommendedName>
        <fullName evidence="4">lipopolysaccharide heptosyltransferase II</fullName>
        <ecNumber evidence="4">2.4.99.24</ecNumber>
    </recommendedName>
</protein>
<reference evidence="6 7" key="1">
    <citation type="submission" date="2019-11" db="EMBL/GenBank/DDBJ databases">
        <title>Comparative genomics of hydrocarbon-degrading Desulfosarcina strains.</title>
        <authorList>
            <person name="Watanabe M."/>
            <person name="Kojima H."/>
            <person name="Fukui M."/>
        </authorList>
    </citation>
    <scope>NUCLEOTIDE SEQUENCE [LARGE SCALE GENOMIC DNA]</scope>
    <source>
        <strain evidence="6 7">PP31</strain>
    </source>
</reference>
<evidence type="ECO:0000256" key="5">
    <source>
        <dbReference type="ARBA" id="ARBA00047503"/>
    </source>
</evidence>
<evidence type="ECO:0000256" key="3">
    <source>
        <dbReference type="ARBA" id="ARBA00043995"/>
    </source>
</evidence>
<dbReference type="EC" id="2.4.99.24" evidence="4"/>
<dbReference type="InterPro" id="IPR051199">
    <property type="entry name" value="LPS_LOS_Heptosyltrfase"/>
</dbReference>
<dbReference type="CDD" id="cd03789">
    <property type="entry name" value="GT9_LPS_heptosyltransferase"/>
    <property type="match status" value="1"/>
</dbReference>
<dbReference type="InterPro" id="IPR002201">
    <property type="entry name" value="Glyco_trans_9"/>
</dbReference>
<dbReference type="FunFam" id="3.40.50.2000:FF:000023">
    <property type="entry name" value="ADP-heptose--LPS heptosyltransferase II"/>
    <property type="match status" value="1"/>
</dbReference>
<dbReference type="GO" id="GO:0005829">
    <property type="term" value="C:cytosol"/>
    <property type="evidence" value="ECO:0007669"/>
    <property type="project" value="TreeGrafter"/>
</dbReference>
<dbReference type="SUPFAM" id="SSF53756">
    <property type="entry name" value="UDP-Glycosyltransferase/glycogen phosphorylase"/>
    <property type="match status" value="1"/>
</dbReference>
<keyword evidence="7" id="KW-1185">Reference proteome</keyword>
<comment type="similarity">
    <text evidence="3">Belongs to the glycosyltransferase 9 family.</text>
</comment>
<evidence type="ECO:0000313" key="6">
    <source>
        <dbReference type="EMBL" id="BBO79297.1"/>
    </source>
</evidence>
<dbReference type="AlphaFoldDB" id="A0A5K7ZQC9"/>
<keyword evidence="1" id="KW-0328">Glycosyltransferase</keyword>
<dbReference type="PANTHER" id="PTHR30160">
    <property type="entry name" value="TETRAACYLDISACCHARIDE 4'-KINASE-RELATED"/>
    <property type="match status" value="1"/>
</dbReference>
<gene>
    <name evidence="6" type="ORF">DSCW_67140</name>
</gene>
<dbReference type="OrthoDB" id="9797795at2"/>
<sequence length="348" mass="37805">MSRDFFKRSDVKRLLIRSTNWIGDAVMTTPAVRAIRRHFPGASISLLAKPWVAPVFANSPHVDEIIVYEANGRHRGAMGPIRLARDLRRRDFDAAILLQNAIEAALIAFLAGIPMRVGFDTDARRLLLTHPVRCTKAIKAIHQTGYYLKILEGVGIPPRGQILELSVGDTNRQRAKEILTEQGALPGRRVIGLNPSATFGPAKQWFPERFAVLGDRLSRTLDAAIVIFGGPADRDLGNHIAGMMQAPVVDLSGRTSLGEAMALIERCDAFVTNDSGLMHVAAAVNTPLVAVFGSTNSTTTSPFSSTSRIVRVPIECSPCMKPVCPLGHMNCMRQVSVEVVAEAVEGLL</sequence>